<dbReference type="Gene3D" id="3.30.230.30">
    <property type="entry name" value="Impact, N-terminal domain"/>
    <property type="match status" value="1"/>
</dbReference>
<organism evidence="3 4">
    <name type="scientific">Lentinus tigrinus ALCF2SS1-6</name>
    <dbReference type="NCBI Taxonomy" id="1328759"/>
    <lineage>
        <taxon>Eukaryota</taxon>
        <taxon>Fungi</taxon>
        <taxon>Dikarya</taxon>
        <taxon>Basidiomycota</taxon>
        <taxon>Agaricomycotina</taxon>
        <taxon>Agaricomycetes</taxon>
        <taxon>Polyporales</taxon>
        <taxon>Polyporaceae</taxon>
        <taxon>Lentinus</taxon>
    </lineage>
</organism>
<evidence type="ECO:0000313" key="4">
    <source>
        <dbReference type="Proteomes" id="UP000313359"/>
    </source>
</evidence>
<dbReference type="Pfam" id="PF01205">
    <property type="entry name" value="Impact_N"/>
    <property type="match status" value="1"/>
</dbReference>
<dbReference type="STRING" id="1328759.A0A5C2RWY2"/>
<keyword evidence="4" id="KW-1185">Reference proteome</keyword>
<dbReference type="SUPFAM" id="SSF54211">
    <property type="entry name" value="Ribosomal protein S5 domain 2-like"/>
    <property type="match status" value="1"/>
</dbReference>
<comment type="similarity">
    <text evidence="1">Belongs to the IMPACT family.</text>
</comment>
<accession>A0A5C2RWY2</accession>
<proteinExistence type="inferred from homology"/>
<dbReference type="GO" id="GO:0005840">
    <property type="term" value="C:ribosome"/>
    <property type="evidence" value="ECO:0007669"/>
    <property type="project" value="UniProtKB-KW"/>
</dbReference>
<sequence length="195" mass="21750">MRLVSGTAPTACSRRACPRRTILQARCYTTSTWDSPIATSDEVTHLKSKFQAYASQIPRPTSSQEQINLSGWMRTETMPQLLAHLHNTEPRTRRASHAMYAWRLRPSASGNSLLLGSSNGGEAGAGERLERLLELGHCENVALVVFRWYGGVKLGSDRWRCISAVAKEALERGGYLGPREDTVVRNNDPGRKRRK</sequence>
<dbReference type="GO" id="GO:0005737">
    <property type="term" value="C:cytoplasm"/>
    <property type="evidence" value="ECO:0007669"/>
    <property type="project" value="TreeGrafter"/>
</dbReference>
<dbReference type="PANTHER" id="PTHR16301">
    <property type="entry name" value="IMPACT-RELATED"/>
    <property type="match status" value="1"/>
</dbReference>
<keyword evidence="3" id="KW-0687">Ribonucleoprotein</keyword>
<dbReference type="GO" id="GO:0140469">
    <property type="term" value="P:GCN2-mediated signaling"/>
    <property type="evidence" value="ECO:0007669"/>
    <property type="project" value="TreeGrafter"/>
</dbReference>
<evidence type="ECO:0000259" key="2">
    <source>
        <dbReference type="Pfam" id="PF01205"/>
    </source>
</evidence>
<dbReference type="AlphaFoldDB" id="A0A5C2RWY2"/>
<dbReference type="EMBL" id="ML122298">
    <property type="protein sequence ID" value="RPD55106.1"/>
    <property type="molecule type" value="Genomic_DNA"/>
</dbReference>
<evidence type="ECO:0000256" key="1">
    <source>
        <dbReference type="ARBA" id="ARBA00007665"/>
    </source>
</evidence>
<name>A0A5C2RWY2_9APHY</name>
<feature type="domain" description="Impact N-terminal" evidence="2">
    <location>
        <begin position="75"/>
        <end position="170"/>
    </location>
</feature>
<dbReference type="InterPro" id="IPR036956">
    <property type="entry name" value="Impact_N_sf"/>
</dbReference>
<evidence type="ECO:0000313" key="3">
    <source>
        <dbReference type="EMBL" id="RPD55106.1"/>
    </source>
</evidence>
<protein>
    <submittedName>
        <fullName evidence="3">Ribosomal protein S5 domain 2-like protein</fullName>
    </submittedName>
</protein>
<gene>
    <name evidence="3" type="ORF">L227DRAFT_615589</name>
</gene>
<dbReference type="InterPro" id="IPR020568">
    <property type="entry name" value="Ribosomal_Su5_D2-typ_SF"/>
</dbReference>
<dbReference type="PANTHER" id="PTHR16301:SF25">
    <property type="entry name" value="PROTEIN IMPACT"/>
    <property type="match status" value="1"/>
</dbReference>
<dbReference type="GO" id="GO:0006446">
    <property type="term" value="P:regulation of translational initiation"/>
    <property type="evidence" value="ECO:0007669"/>
    <property type="project" value="TreeGrafter"/>
</dbReference>
<reference evidence="3" key="1">
    <citation type="journal article" date="2018" name="Genome Biol. Evol.">
        <title>Genomics and development of Lentinus tigrinus, a white-rot wood-decaying mushroom with dimorphic fruiting bodies.</title>
        <authorList>
            <person name="Wu B."/>
            <person name="Xu Z."/>
            <person name="Knudson A."/>
            <person name="Carlson A."/>
            <person name="Chen N."/>
            <person name="Kovaka S."/>
            <person name="LaButti K."/>
            <person name="Lipzen A."/>
            <person name="Pennachio C."/>
            <person name="Riley R."/>
            <person name="Schakwitz W."/>
            <person name="Umezawa K."/>
            <person name="Ohm R.A."/>
            <person name="Grigoriev I.V."/>
            <person name="Nagy L.G."/>
            <person name="Gibbons J."/>
            <person name="Hibbett D."/>
        </authorList>
    </citation>
    <scope>NUCLEOTIDE SEQUENCE [LARGE SCALE GENOMIC DNA]</scope>
    <source>
        <strain evidence="3">ALCF2SS1-6</strain>
    </source>
</reference>
<dbReference type="InterPro" id="IPR001498">
    <property type="entry name" value="Impact_N"/>
</dbReference>
<keyword evidence="3" id="KW-0689">Ribosomal protein</keyword>
<dbReference type="OrthoDB" id="69641at2759"/>
<dbReference type="InterPro" id="IPR023582">
    <property type="entry name" value="Impact"/>
</dbReference>
<dbReference type="Proteomes" id="UP000313359">
    <property type="component" value="Unassembled WGS sequence"/>
</dbReference>